<dbReference type="EMBL" id="JAUZEE010000003">
    <property type="protein sequence ID" value="MDP4300367.1"/>
    <property type="molecule type" value="Genomic_DNA"/>
</dbReference>
<proteinExistence type="predicted"/>
<reference evidence="1 2" key="1">
    <citation type="submission" date="2023-08" db="EMBL/GenBank/DDBJ databases">
        <authorList>
            <person name="Roldan D.M."/>
            <person name="Menes R.J."/>
        </authorList>
    </citation>
    <scope>NUCLEOTIDE SEQUENCE [LARGE SCALE GENOMIC DNA]</scope>
    <source>
        <strain evidence="1 2">CCM 2812</strain>
    </source>
</reference>
<evidence type="ECO:0000313" key="2">
    <source>
        <dbReference type="Proteomes" id="UP001235760"/>
    </source>
</evidence>
<protein>
    <submittedName>
        <fullName evidence="1">DUF3037 domain-containing protein</fullName>
    </submittedName>
</protein>
<comment type="caution">
    <text evidence="1">The sequence shown here is derived from an EMBL/GenBank/DDBJ whole genome shotgun (WGS) entry which is preliminary data.</text>
</comment>
<organism evidence="1 2">
    <name type="scientific">Leptothrix discophora</name>
    <dbReference type="NCBI Taxonomy" id="89"/>
    <lineage>
        <taxon>Bacteria</taxon>
        <taxon>Pseudomonadati</taxon>
        <taxon>Pseudomonadota</taxon>
        <taxon>Betaproteobacteria</taxon>
        <taxon>Burkholderiales</taxon>
        <taxon>Sphaerotilaceae</taxon>
        <taxon>Leptothrix</taxon>
    </lineage>
</organism>
<dbReference type="InterPro" id="IPR021398">
    <property type="entry name" value="DUF3037"/>
</dbReference>
<accession>A0ABT9G1K5</accession>
<gene>
    <name evidence="1" type="ORF">Q8X39_06930</name>
</gene>
<name>A0ABT9G1K5_LEPDI</name>
<evidence type="ECO:0000313" key="1">
    <source>
        <dbReference type="EMBL" id="MDP4300367.1"/>
    </source>
</evidence>
<keyword evidence="2" id="KW-1185">Reference proteome</keyword>
<dbReference type="Proteomes" id="UP001235760">
    <property type="component" value="Unassembled WGS sequence"/>
</dbReference>
<dbReference type="Pfam" id="PF11236">
    <property type="entry name" value="DUF3037"/>
    <property type="match status" value="1"/>
</dbReference>
<sequence length="279" mass="30509">MPLQFSVVRFQPDMQRHEVANVGILLFGPDGPQIRIAANLTKLLALDPNLSLQEVHNSAADLVRFLGHLWRGGAEPAQMCAAAGSGLAGLLLTPPGVISADAHDLESVLDDLEHRLVSAPAKRRAIKESTNRLNTELKTLFRQDGILGRAPDDISNHLVVPNFPIDPDTGLFAEFALRNGRLHVTETVDFRVGSNSEKKREAQAKTLLLVQALEKVGRQDLQRYVVVSGVTDAWAQPSVTLLSRHSDLLVVRESADDWSSYLDRIKKAAARPQAPSVFA</sequence>
<dbReference type="RefSeq" id="WP_305748928.1">
    <property type="nucleotide sequence ID" value="NZ_JAUZEE010000003.1"/>
</dbReference>